<keyword evidence="9" id="KW-1185">Reference proteome</keyword>
<dbReference type="InterPro" id="IPR003020">
    <property type="entry name" value="HCO3_transpt_euk"/>
</dbReference>
<feature type="transmembrane region" description="Helical" evidence="6">
    <location>
        <begin position="306"/>
        <end position="327"/>
    </location>
</feature>
<dbReference type="EMBL" id="LAFY01004228">
    <property type="protein sequence ID" value="KJX93695.1"/>
    <property type="molecule type" value="Genomic_DNA"/>
</dbReference>
<dbReference type="InterPro" id="IPR011531">
    <property type="entry name" value="HCO3_transpt-like_TM_dom"/>
</dbReference>
<keyword evidence="3 6" id="KW-1133">Transmembrane helix</keyword>
<feature type="transmembrane region" description="Helical" evidence="6">
    <location>
        <begin position="179"/>
        <end position="196"/>
    </location>
</feature>
<name>A0A0F4GBX2_9PEZI</name>
<dbReference type="Gene3D" id="1.10.287.570">
    <property type="entry name" value="Helical hairpin bin"/>
    <property type="match status" value="1"/>
</dbReference>
<dbReference type="PANTHER" id="PTHR11453">
    <property type="entry name" value="ANION EXCHANGE PROTEIN"/>
    <property type="match status" value="1"/>
</dbReference>
<dbReference type="Pfam" id="PF00955">
    <property type="entry name" value="HCO3_cotransp"/>
    <property type="match status" value="2"/>
</dbReference>
<evidence type="ECO:0000256" key="4">
    <source>
        <dbReference type="ARBA" id="ARBA00023136"/>
    </source>
</evidence>
<keyword evidence="2 6" id="KW-0812">Transmembrane</keyword>
<protein>
    <recommendedName>
        <fullName evidence="7">Bicarbonate transporter-like transmembrane domain-containing protein</fullName>
    </recommendedName>
</protein>
<dbReference type="GO" id="GO:0005452">
    <property type="term" value="F:solute:inorganic anion antiporter activity"/>
    <property type="evidence" value="ECO:0007669"/>
    <property type="project" value="InterPro"/>
</dbReference>
<feature type="domain" description="Bicarbonate transporter-like transmembrane" evidence="7">
    <location>
        <begin position="268"/>
        <end position="606"/>
    </location>
</feature>
<dbReference type="Proteomes" id="UP000033647">
    <property type="component" value="Unassembled WGS sequence"/>
</dbReference>
<dbReference type="AlphaFoldDB" id="A0A0F4GBX2"/>
<evidence type="ECO:0000259" key="7">
    <source>
        <dbReference type="Pfam" id="PF00955"/>
    </source>
</evidence>
<gene>
    <name evidence="8" type="ORF">TI39_contig4269g00001</name>
</gene>
<dbReference type="GO" id="GO:0000324">
    <property type="term" value="C:fungal-type vacuole"/>
    <property type="evidence" value="ECO:0007669"/>
    <property type="project" value="TreeGrafter"/>
</dbReference>
<feature type="compositionally biased region" description="Low complexity" evidence="5">
    <location>
        <begin position="15"/>
        <end position="25"/>
    </location>
</feature>
<dbReference type="PANTHER" id="PTHR11453:SF82">
    <property type="entry name" value="BORON TRANSPORTER 1"/>
    <property type="match status" value="1"/>
</dbReference>
<dbReference type="GO" id="GO:0005886">
    <property type="term" value="C:plasma membrane"/>
    <property type="evidence" value="ECO:0007669"/>
    <property type="project" value="TreeGrafter"/>
</dbReference>
<reference evidence="8 9" key="1">
    <citation type="submission" date="2015-03" db="EMBL/GenBank/DDBJ databases">
        <title>RNA-seq based gene annotation and comparative genomics of four Zymoseptoria species reveal species-specific pathogenicity related genes and transposable element activity.</title>
        <authorList>
            <person name="Grandaubert J."/>
            <person name="Bhattacharyya A."/>
            <person name="Stukenbrock E.H."/>
        </authorList>
    </citation>
    <scope>NUCLEOTIDE SEQUENCE [LARGE SCALE GENOMIC DNA]</scope>
    <source>
        <strain evidence="8 9">Zb18110</strain>
    </source>
</reference>
<evidence type="ECO:0000313" key="9">
    <source>
        <dbReference type="Proteomes" id="UP000033647"/>
    </source>
</evidence>
<feature type="transmembrane region" description="Helical" evidence="6">
    <location>
        <begin position="120"/>
        <end position="143"/>
    </location>
</feature>
<evidence type="ECO:0000256" key="5">
    <source>
        <dbReference type="SAM" id="MobiDB-lite"/>
    </source>
</evidence>
<proteinExistence type="predicted"/>
<evidence type="ECO:0000313" key="8">
    <source>
        <dbReference type="EMBL" id="KJX93695.1"/>
    </source>
</evidence>
<feature type="transmembrane region" description="Helical" evidence="6">
    <location>
        <begin position="363"/>
        <end position="382"/>
    </location>
</feature>
<evidence type="ECO:0000256" key="2">
    <source>
        <dbReference type="ARBA" id="ARBA00022692"/>
    </source>
</evidence>
<feature type="transmembrane region" description="Helical" evidence="6">
    <location>
        <begin position="403"/>
        <end position="424"/>
    </location>
</feature>
<dbReference type="GO" id="GO:0006820">
    <property type="term" value="P:monoatomic anion transport"/>
    <property type="evidence" value="ECO:0007669"/>
    <property type="project" value="InterPro"/>
</dbReference>
<dbReference type="GO" id="GO:0080139">
    <property type="term" value="F:borate efflux transmembrane transporter activity"/>
    <property type="evidence" value="ECO:0007669"/>
    <property type="project" value="TreeGrafter"/>
</dbReference>
<accession>A0A0F4GBX2</accession>
<sequence>MVSAERGDSGHDRTAASSALKLSSAPPHSEPWRVQVPYLDQEMLAAPRTAHRANPSPRSCQSLPEEDVNGDLNVRNEGKIWLVYAGVAPVPPPRWRSSTLRLFFADLNILSRRYLSDWTVFNQVVLASGIFIFFTNLLPGITFASDLYDLTVSNWGTIEIVLSMGICNAVFTLFALQPLTILGVTGSFTILAEYIYKMSINSFRVDFLSFMAWSLIHACWILWLLAIFNAHEWTMFYVSDFTCEIFSFLNTIIYFSKALQELRRGHKEMAFDAFLYSVVDCVGTFALAVLFSTAEKWKCFPNHLKLWLRQYATIIAVVTFVGIGYVGDAAGLKKNRLQTSSDRLAPSSPTRTTFFVQFWQLPVTYAFVAILPGAIVAMLFFFDHEISTIICTNKRRYGTRKPSGLALDIMLLGVTTALCGPLGVPPSNGLLPQSPLHSESLLHTDKDEEEFEEDILIDRYGIEHLVRKPVSRVYEQRWSKMIQSLAILACIAPPLQKVLGLTPKSVLTGLFMFMGQQSLFTNPILSRALDLLTPVRHLPKLPPGIARYRPIHGYTLFQVVIAIAVFVVTLTPAAPGFPVIIAALVPFRVLVMPKIWHPATLAHLDKWSCRDETRKESECEPSMCERGGEIAIAPLIPSLVALSDFDVERILTHQRSSISHRRSVLSRQRSILTHQRSVLSRERSDYVLSRQESEPMMSPDRRATTDTFGRGRHGF</sequence>
<feature type="transmembrane region" description="Helical" evidence="6">
    <location>
        <begin position="208"/>
        <end position="228"/>
    </location>
</feature>
<feature type="transmembrane region" description="Helical" evidence="6">
    <location>
        <begin position="274"/>
        <end position="294"/>
    </location>
</feature>
<comment type="subcellular location">
    <subcellularLocation>
        <location evidence="1">Membrane</location>
        <topology evidence="1">Multi-pass membrane protein</topology>
    </subcellularLocation>
</comment>
<dbReference type="STRING" id="1047168.A0A0F4GBX2"/>
<feature type="region of interest" description="Disordered" evidence="5">
    <location>
        <begin position="48"/>
        <end position="68"/>
    </location>
</feature>
<feature type="region of interest" description="Disordered" evidence="5">
    <location>
        <begin position="1"/>
        <end position="28"/>
    </location>
</feature>
<feature type="region of interest" description="Disordered" evidence="5">
    <location>
        <begin position="683"/>
        <end position="715"/>
    </location>
</feature>
<feature type="compositionally biased region" description="Basic and acidic residues" evidence="5">
    <location>
        <begin position="1"/>
        <end position="14"/>
    </location>
</feature>
<dbReference type="OrthoDB" id="1735926at2759"/>
<evidence type="ECO:0000256" key="3">
    <source>
        <dbReference type="ARBA" id="ARBA00022989"/>
    </source>
</evidence>
<feature type="domain" description="Bicarbonate transporter-like transmembrane" evidence="7">
    <location>
        <begin position="108"/>
        <end position="267"/>
    </location>
</feature>
<dbReference type="GO" id="GO:0050801">
    <property type="term" value="P:monoatomic ion homeostasis"/>
    <property type="evidence" value="ECO:0007669"/>
    <property type="project" value="TreeGrafter"/>
</dbReference>
<keyword evidence="4 6" id="KW-0472">Membrane</keyword>
<feature type="transmembrane region" description="Helical" evidence="6">
    <location>
        <begin position="556"/>
        <end position="585"/>
    </location>
</feature>
<evidence type="ECO:0000256" key="6">
    <source>
        <dbReference type="SAM" id="Phobius"/>
    </source>
</evidence>
<evidence type="ECO:0000256" key="1">
    <source>
        <dbReference type="ARBA" id="ARBA00004141"/>
    </source>
</evidence>
<organism evidence="8 9">
    <name type="scientific">Zymoseptoria brevis</name>
    <dbReference type="NCBI Taxonomy" id="1047168"/>
    <lineage>
        <taxon>Eukaryota</taxon>
        <taxon>Fungi</taxon>
        <taxon>Dikarya</taxon>
        <taxon>Ascomycota</taxon>
        <taxon>Pezizomycotina</taxon>
        <taxon>Dothideomycetes</taxon>
        <taxon>Dothideomycetidae</taxon>
        <taxon>Mycosphaerellales</taxon>
        <taxon>Mycosphaerellaceae</taxon>
        <taxon>Zymoseptoria</taxon>
    </lineage>
</organism>
<comment type="caution">
    <text evidence="8">The sequence shown here is derived from an EMBL/GenBank/DDBJ whole genome shotgun (WGS) entry which is preliminary data.</text>
</comment>